<accession>A0A5A7R2Q4</accession>
<dbReference type="EMBL" id="BKCP01009403">
    <property type="protein sequence ID" value="GER50684.1"/>
    <property type="molecule type" value="Genomic_DNA"/>
</dbReference>
<sequence>MAPSNLKEVVSEDMIWEMRRLRQSLEEQRTQPGSRTTTHSIKDQKTLQARAVIGQLSHSVQAQINNLLANWGEEKKKENKKMHYWKLEFLCRIWRNCNKKHTSGNNFKKEKGTRCELSDVIKISNDHRHSITINITISKRLHHMKRSHQARNTRLIIMASSEIIGGIFLSGYKLFRVEKLAITTRPDFINDSRFKINKYSPGYVLS</sequence>
<dbReference type="GO" id="GO:0005840">
    <property type="term" value="C:ribosome"/>
    <property type="evidence" value="ECO:0007669"/>
    <property type="project" value="UniProtKB-KW"/>
</dbReference>
<evidence type="ECO:0000313" key="2">
    <source>
        <dbReference type="Proteomes" id="UP000325081"/>
    </source>
</evidence>
<dbReference type="Proteomes" id="UP000325081">
    <property type="component" value="Unassembled WGS sequence"/>
</dbReference>
<organism evidence="1 2">
    <name type="scientific">Striga asiatica</name>
    <name type="common">Asiatic witchweed</name>
    <name type="synonym">Buchnera asiatica</name>
    <dbReference type="NCBI Taxonomy" id="4170"/>
    <lineage>
        <taxon>Eukaryota</taxon>
        <taxon>Viridiplantae</taxon>
        <taxon>Streptophyta</taxon>
        <taxon>Embryophyta</taxon>
        <taxon>Tracheophyta</taxon>
        <taxon>Spermatophyta</taxon>
        <taxon>Magnoliopsida</taxon>
        <taxon>eudicotyledons</taxon>
        <taxon>Gunneridae</taxon>
        <taxon>Pentapetalae</taxon>
        <taxon>asterids</taxon>
        <taxon>lamiids</taxon>
        <taxon>Lamiales</taxon>
        <taxon>Orobanchaceae</taxon>
        <taxon>Buchnereae</taxon>
        <taxon>Striga</taxon>
    </lineage>
</organism>
<keyword evidence="2" id="KW-1185">Reference proteome</keyword>
<gene>
    <name evidence="1" type="ORF">STAS_28005</name>
</gene>
<protein>
    <submittedName>
        <fullName evidence="1">60S ribosomal protein L13a</fullName>
    </submittedName>
</protein>
<dbReference type="OrthoDB" id="6774940at2759"/>
<comment type="caution">
    <text evidence="1">The sequence shown here is derived from an EMBL/GenBank/DDBJ whole genome shotgun (WGS) entry which is preliminary data.</text>
</comment>
<proteinExistence type="predicted"/>
<name>A0A5A7R2Q4_STRAF</name>
<keyword evidence="1" id="KW-0689">Ribosomal protein</keyword>
<dbReference type="AlphaFoldDB" id="A0A5A7R2Q4"/>
<reference evidence="2" key="1">
    <citation type="journal article" date="2019" name="Curr. Biol.">
        <title>Genome Sequence of Striga asiatica Provides Insight into the Evolution of Plant Parasitism.</title>
        <authorList>
            <person name="Yoshida S."/>
            <person name="Kim S."/>
            <person name="Wafula E.K."/>
            <person name="Tanskanen J."/>
            <person name="Kim Y.M."/>
            <person name="Honaas L."/>
            <person name="Yang Z."/>
            <person name="Spallek T."/>
            <person name="Conn C.E."/>
            <person name="Ichihashi Y."/>
            <person name="Cheong K."/>
            <person name="Cui S."/>
            <person name="Der J.P."/>
            <person name="Gundlach H."/>
            <person name="Jiao Y."/>
            <person name="Hori C."/>
            <person name="Ishida J.K."/>
            <person name="Kasahara H."/>
            <person name="Kiba T."/>
            <person name="Kim M.S."/>
            <person name="Koo N."/>
            <person name="Laohavisit A."/>
            <person name="Lee Y.H."/>
            <person name="Lumba S."/>
            <person name="McCourt P."/>
            <person name="Mortimer J.C."/>
            <person name="Mutuku J.M."/>
            <person name="Nomura T."/>
            <person name="Sasaki-Sekimoto Y."/>
            <person name="Seto Y."/>
            <person name="Wang Y."/>
            <person name="Wakatake T."/>
            <person name="Sakakibara H."/>
            <person name="Demura T."/>
            <person name="Yamaguchi S."/>
            <person name="Yoneyama K."/>
            <person name="Manabe R.I."/>
            <person name="Nelson D.C."/>
            <person name="Schulman A.H."/>
            <person name="Timko M.P."/>
            <person name="dePamphilis C.W."/>
            <person name="Choi D."/>
            <person name="Shirasu K."/>
        </authorList>
    </citation>
    <scope>NUCLEOTIDE SEQUENCE [LARGE SCALE GENOMIC DNA]</scope>
    <source>
        <strain evidence="2">cv. UVA1</strain>
    </source>
</reference>
<evidence type="ECO:0000313" key="1">
    <source>
        <dbReference type="EMBL" id="GER50684.1"/>
    </source>
</evidence>
<keyword evidence="1" id="KW-0687">Ribonucleoprotein</keyword>